<dbReference type="GO" id="GO:0000175">
    <property type="term" value="F:3'-5'-RNA exonuclease activity"/>
    <property type="evidence" value="ECO:0007669"/>
    <property type="project" value="TreeGrafter"/>
</dbReference>
<dbReference type="InterPro" id="IPR036691">
    <property type="entry name" value="Endo/exonu/phosph_ase_sf"/>
</dbReference>
<evidence type="ECO:0000256" key="1">
    <source>
        <dbReference type="SAM" id="MobiDB-lite"/>
    </source>
</evidence>
<dbReference type="GO" id="GO:0000288">
    <property type="term" value="P:nuclear-transcribed mRNA catabolic process, deadenylation-dependent decay"/>
    <property type="evidence" value="ECO:0007669"/>
    <property type="project" value="TreeGrafter"/>
</dbReference>
<reference evidence="3 4" key="1">
    <citation type="journal article" date="2009" name="Science">
        <title>Green evolution and dynamic adaptations revealed by genomes of the marine picoeukaryotes Micromonas.</title>
        <authorList>
            <person name="Worden A.Z."/>
            <person name="Lee J.H."/>
            <person name="Mock T."/>
            <person name="Rouze P."/>
            <person name="Simmons M.P."/>
            <person name="Aerts A.L."/>
            <person name="Allen A.E."/>
            <person name="Cuvelier M.L."/>
            <person name="Derelle E."/>
            <person name="Everett M.V."/>
            <person name="Foulon E."/>
            <person name="Grimwood J."/>
            <person name="Gundlach H."/>
            <person name="Henrissat B."/>
            <person name="Napoli C."/>
            <person name="McDonald S.M."/>
            <person name="Parker M.S."/>
            <person name="Rombauts S."/>
            <person name="Salamov A."/>
            <person name="Von Dassow P."/>
            <person name="Badger J.H."/>
            <person name="Coutinho P.M."/>
            <person name="Demir E."/>
            <person name="Dubchak I."/>
            <person name="Gentemann C."/>
            <person name="Eikrem W."/>
            <person name="Gready J.E."/>
            <person name="John U."/>
            <person name="Lanier W."/>
            <person name="Lindquist E.A."/>
            <person name="Lucas S."/>
            <person name="Mayer K.F."/>
            <person name="Moreau H."/>
            <person name="Not F."/>
            <person name="Otillar R."/>
            <person name="Panaud O."/>
            <person name="Pangilinan J."/>
            <person name="Paulsen I."/>
            <person name="Piegu B."/>
            <person name="Poliakov A."/>
            <person name="Robbens S."/>
            <person name="Schmutz J."/>
            <person name="Toulza E."/>
            <person name="Wyss T."/>
            <person name="Zelensky A."/>
            <person name="Zhou K."/>
            <person name="Armbrust E.V."/>
            <person name="Bhattacharya D."/>
            <person name="Goodenough U.W."/>
            <person name="Van de Peer Y."/>
            <person name="Grigoriev I.V."/>
        </authorList>
    </citation>
    <scope>NUCLEOTIDE SEQUENCE [LARGE SCALE GENOMIC DNA]</scope>
    <source>
        <strain evidence="3 4">CCMP1545</strain>
    </source>
</reference>
<feature type="compositionally biased region" description="Acidic residues" evidence="1">
    <location>
        <begin position="505"/>
        <end position="531"/>
    </location>
</feature>
<sequence length="811" mass="86030">MSSSSSSFSGHVDARFADDLGDPNAVTITIDLPDPVGAKTMRRAADEPLEKALTRLRATIDKAKRARNSKGISASSGGGDESAPPPTLAESAASDAPPVPPSTPNRDAWTDGRALVVDGRKYVVRVNAPLVAGARVAGLKRPAASYPLTAVADGCRFVRPDDLAWRWFRDDRVLVGEGWAYTPTDEDVGATLRVEATAPISGVRVASPPSGIVAAAPARPAARERLASLGEPRVDGVRVMTYNVLADAYSHTWSQLYPYLSPANADAEGRLPKAMEDVRLARPDVVCLQEVDAKWYDAFWVPQMRVAGYAPAGTLSEKTGLTREGVATFARADRWRVATSAVVSLTRPGPSPAESATEAWIRTQPALEEALGKVSTVGQIAVLEPVAAGGADGGRRRPIVVANAHLFFHPGATHLRVLQARWLLRHAETLRRAWGRDSGAGDDVGLIVCGDFNGEAHDGVVRYVADGTLRASHSDWALGSVFRWGGTSSRAAAKALLAVTTEGEAREEDEDEDAREEDEDEDAGDAEEEESERASSTREMNERQQRLGRMTACWRRVADAQRGIARACDADVSADVASPTIARLAVAQAHARAGCTFKTCEVVAAYTLRADARMTPGTSLDGLALAPFPRASTTEGKGTPPEWARGVDDALDAAGDDEGRPSPDALEVARAVLRELRAHEEGLARASSSAAEEEAAALSRLTAEQTATARGWLALPIGACSMHLTHPLSMTSACGYVEYTNFVRGFVGALDWVFVDGGDDDGGKGRRGGLRATNATAAPPLDALTAETALPNSEFPSDHIPMVADLEFASE</sequence>
<dbReference type="eggNOG" id="KOG2338">
    <property type="taxonomic scope" value="Eukaryota"/>
</dbReference>
<dbReference type="SUPFAM" id="SSF56219">
    <property type="entry name" value="DNase I-like"/>
    <property type="match status" value="1"/>
</dbReference>
<feature type="region of interest" description="Disordered" evidence="1">
    <location>
        <begin position="498"/>
        <end position="546"/>
    </location>
</feature>
<evidence type="ECO:0000313" key="4">
    <source>
        <dbReference type="Proteomes" id="UP000001876"/>
    </source>
</evidence>
<accession>C1MYQ5</accession>
<dbReference type="EMBL" id="GG663742">
    <property type="protein sequence ID" value="EEH55379.1"/>
    <property type="molecule type" value="Genomic_DNA"/>
</dbReference>
<gene>
    <name evidence="3" type="ORF">MICPUCDRAFT_59988</name>
</gene>
<dbReference type="PANTHER" id="PTHR12121">
    <property type="entry name" value="CARBON CATABOLITE REPRESSOR PROTEIN 4"/>
    <property type="match status" value="1"/>
</dbReference>
<dbReference type="AlphaFoldDB" id="C1MYQ5"/>
<dbReference type="OMA" id="WHELLFE"/>
<dbReference type="GeneID" id="9685753"/>
<evidence type="ECO:0000313" key="3">
    <source>
        <dbReference type="EMBL" id="EEH55379.1"/>
    </source>
</evidence>
<dbReference type="Gene3D" id="3.60.10.10">
    <property type="entry name" value="Endonuclease/exonuclease/phosphatase"/>
    <property type="match status" value="2"/>
</dbReference>
<feature type="region of interest" description="Disordered" evidence="1">
    <location>
        <begin position="64"/>
        <end position="111"/>
    </location>
</feature>
<dbReference type="InterPro" id="IPR005135">
    <property type="entry name" value="Endo/exonuclease/phosphatase"/>
</dbReference>
<dbReference type="KEGG" id="mpp:MICPUCDRAFT_59988"/>
<proteinExistence type="predicted"/>
<evidence type="ECO:0000259" key="2">
    <source>
        <dbReference type="Pfam" id="PF03372"/>
    </source>
</evidence>
<dbReference type="Pfam" id="PF03372">
    <property type="entry name" value="Exo_endo_phos"/>
    <property type="match status" value="1"/>
</dbReference>
<feature type="region of interest" description="Disordered" evidence="1">
    <location>
        <begin position="1"/>
        <end position="51"/>
    </location>
</feature>
<dbReference type="STRING" id="564608.C1MYQ5"/>
<dbReference type="RefSeq" id="XP_003060610.1">
    <property type="nucleotide sequence ID" value="XM_003060564.1"/>
</dbReference>
<dbReference type="PANTHER" id="PTHR12121:SF37">
    <property type="entry name" value="2',5'-PHOSPHODIESTERASE 12"/>
    <property type="match status" value="1"/>
</dbReference>
<organism evidence="4">
    <name type="scientific">Micromonas pusilla (strain CCMP1545)</name>
    <name type="common">Picoplanktonic green alga</name>
    <dbReference type="NCBI Taxonomy" id="564608"/>
    <lineage>
        <taxon>Eukaryota</taxon>
        <taxon>Viridiplantae</taxon>
        <taxon>Chlorophyta</taxon>
        <taxon>Mamiellophyceae</taxon>
        <taxon>Mamiellales</taxon>
        <taxon>Mamiellaceae</taxon>
        <taxon>Micromonas</taxon>
    </lineage>
</organism>
<protein>
    <submittedName>
        <fullName evidence="3">Predicted protein</fullName>
    </submittedName>
</protein>
<feature type="domain" description="Endonuclease/exonuclease/phosphatase" evidence="2">
    <location>
        <begin position="240"/>
        <end position="489"/>
    </location>
</feature>
<dbReference type="GO" id="GO:0005739">
    <property type="term" value="C:mitochondrion"/>
    <property type="evidence" value="ECO:0007669"/>
    <property type="project" value="TreeGrafter"/>
</dbReference>
<feature type="compositionally biased region" description="Basic and acidic residues" evidence="1">
    <location>
        <begin position="532"/>
        <end position="545"/>
    </location>
</feature>
<keyword evidence="4" id="KW-1185">Reference proteome</keyword>
<dbReference type="Proteomes" id="UP000001876">
    <property type="component" value="Unassembled WGS sequence"/>
</dbReference>
<dbReference type="eggNOG" id="KOG0620">
    <property type="taxonomic scope" value="Eukaryota"/>
</dbReference>
<dbReference type="OrthoDB" id="412787at2759"/>
<name>C1MYQ5_MICPC</name>
<dbReference type="InterPro" id="IPR050410">
    <property type="entry name" value="CCR4/nocturin_mRNA_transcr"/>
</dbReference>